<dbReference type="AlphaFoldDB" id="J9Z9Q5"/>
<dbReference type="InterPro" id="IPR029261">
    <property type="entry name" value="Transposase_Znf"/>
</dbReference>
<evidence type="ECO:0000313" key="5">
    <source>
        <dbReference type="Proteomes" id="UP000006177"/>
    </source>
</evidence>
<dbReference type="NCBIfam" id="NF033550">
    <property type="entry name" value="transpos_ISL3"/>
    <property type="match status" value="1"/>
</dbReference>
<evidence type="ECO:0000259" key="2">
    <source>
        <dbReference type="Pfam" id="PF13542"/>
    </source>
</evidence>
<dbReference type="KEGG" id="lfi:LFML04_0641"/>
<proteinExistence type="predicted"/>
<dbReference type="Pfam" id="PF01610">
    <property type="entry name" value="DDE_Tnp_ISL3"/>
    <property type="match status" value="1"/>
</dbReference>
<dbReference type="EMBL" id="CP002919">
    <property type="protein sequence ID" value="AFS52876.1"/>
    <property type="molecule type" value="Genomic_DNA"/>
</dbReference>
<dbReference type="InterPro" id="IPR032877">
    <property type="entry name" value="Transposase_HTH"/>
</dbReference>
<dbReference type="Pfam" id="PF13542">
    <property type="entry name" value="HTH_Tnp_ISL3"/>
    <property type="match status" value="1"/>
</dbReference>
<dbReference type="InterPro" id="IPR047951">
    <property type="entry name" value="Transpos_ISL3"/>
</dbReference>
<sequence>MNPDLLNLSSYRVLRVEDADGDYQIKAETLSPPGRCVHCGSIDLVGFGRREQWIRDLPIHGKRVGIAVDTRRFRCKSCGRTFYEPLPAVDDKRLMTTRLKTWLEKKSLRHPFSQLAEETGVGALTIRKVFDDYAQDLKDSLSFETPEVLGIDEVHLIRRSRAVFTNIPSCFVIEMLPDRNKTTVARYLADLPDKGRIRCVAIDMWRPYQDAARETLPGVPIVVDKFHVLKMANAALDTLRKTVGVTLPPEKRRSLMRYRHVLLKRFSDLNEVQRKRLDEWSRDFPALTKAHQAKEGFFDIYESSSRSEAVRRYKDWDADLDPEIRTTFGPLLTAFQNWEGSILAYFDHRVTKACTESSNNLIRAVQRMGRGYSFDVLRARILFARHGAHRMKPFRRPGFMGKNRLEDDRALGYELPSQTLNRRKSASEWTPQHFWI</sequence>
<gene>
    <name evidence="4" type="primary">tnpA</name>
    <name evidence="4" type="ordered locus">LFML04_0641</name>
</gene>
<name>J9Z9Q5_LEPFM</name>
<evidence type="ECO:0000259" key="3">
    <source>
        <dbReference type="Pfam" id="PF14690"/>
    </source>
</evidence>
<feature type="domain" description="Transposase IS204/IS1001/IS1096/IS1165 DDE" evidence="1">
    <location>
        <begin position="149"/>
        <end position="381"/>
    </location>
</feature>
<protein>
    <submittedName>
        <fullName evidence="4">Putative transposase</fullName>
    </submittedName>
</protein>
<dbReference type="InterPro" id="IPR002560">
    <property type="entry name" value="Transposase_DDE"/>
</dbReference>
<dbReference type="PATRIC" id="fig|1048260.3.peg.690"/>
<dbReference type="PANTHER" id="PTHR33498:SF1">
    <property type="entry name" value="TRANSPOSASE FOR INSERTION SEQUENCE ELEMENT IS1557"/>
    <property type="match status" value="1"/>
</dbReference>
<evidence type="ECO:0000313" key="4">
    <source>
        <dbReference type="EMBL" id="AFS52876.1"/>
    </source>
</evidence>
<evidence type="ECO:0000259" key="1">
    <source>
        <dbReference type="Pfam" id="PF01610"/>
    </source>
</evidence>
<feature type="domain" description="Transposase IS204/IS1001/IS1096/IS1165 zinc-finger" evidence="3">
    <location>
        <begin position="33"/>
        <end position="78"/>
    </location>
</feature>
<dbReference type="Pfam" id="PF14690">
    <property type="entry name" value="Zn_ribbon_ISL3"/>
    <property type="match status" value="1"/>
</dbReference>
<accession>J9Z9Q5</accession>
<dbReference type="PANTHER" id="PTHR33498">
    <property type="entry name" value="TRANSPOSASE FOR INSERTION SEQUENCE ELEMENT IS1557"/>
    <property type="match status" value="1"/>
</dbReference>
<dbReference type="Proteomes" id="UP000006177">
    <property type="component" value="Chromosome"/>
</dbReference>
<dbReference type="HOGENOM" id="CLU_041900_2_0_0"/>
<organism evidence="4 5">
    <name type="scientific">Leptospirillum ferriphilum (strain ML-04)</name>
    <dbReference type="NCBI Taxonomy" id="1048260"/>
    <lineage>
        <taxon>Bacteria</taxon>
        <taxon>Pseudomonadati</taxon>
        <taxon>Nitrospirota</taxon>
        <taxon>Nitrospiria</taxon>
        <taxon>Nitrospirales</taxon>
        <taxon>Nitrospiraceae</taxon>
        <taxon>Leptospirillum</taxon>
    </lineage>
</organism>
<feature type="domain" description="Transposase IS204/IS1001/IS1096/IS1165 helix-turn-helix" evidence="2">
    <location>
        <begin position="84"/>
        <end position="134"/>
    </location>
</feature>
<dbReference type="RefSeq" id="WP_014960386.1">
    <property type="nucleotide sequence ID" value="NC_018649.1"/>
</dbReference>
<reference evidence="4 5" key="1">
    <citation type="journal article" date="2011" name="J. Microbiol.">
        <title>Complete genome of Leptospirillum ferriphilum ML-04 provides insight into its physiology and environmental adaptation.</title>
        <authorList>
            <person name="Mi S."/>
            <person name="Song J."/>
            <person name="Lin J."/>
            <person name="Che Y."/>
            <person name="Zheng H."/>
            <person name="Lin J."/>
        </authorList>
    </citation>
    <scope>NUCLEOTIDE SEQUENCE [LARGE SCALE GENOMIC DNA]</scope>
    <source>
        <strain evidence="4 5">ML-04</strain>
    </source>
</reference>